<comment type="caution">
    <text evidence="3">The sequence shown here is derived from an EMBL/GenBank/DDBJ whole genome shotgun (WGS) entry which is preliminary data.</text>
</comment>
<feature type="domain" description="PPIase cyclophilin-type" evidence="2">
    <location>
        <begin position="81"/>
        <end position="265"/>
    </location>
</feature>
<evidence type="ECO:0000313" key="3">
    <source>
        <dbReference type="EMBL" id="KAK4479279.1"/>
    </source>
</evidence>
<dbReference type="InterPro" id="IPR029000">
    <property type="entry name" value="Cyclophilin-like_dom_sf"/>
</dbReference>
<dbReference type="SUPFAM" id="SSF50891">
    <property type="entry name" value="Cyclophilin-like"/>
    <property type="match status" value="1"/>
</dbReference>
<dbReference type="EMBL" id="JAYDYQ010002687">
    <property type="protein sequence ID" value="KAK4479279.1"/>
    <property type="molecule type" value="Genomic_DNA"/>
</dbReference>
<dbReference type="InterPro" id="IPR002130">
    <property type="entry name" value="Cyclophilin-type_PPIase_dom"/>
</dbReference>
<dbReference type="Gene3D" id="2.40.100.10">
    <property type="entry name" value="Cyclophilin-like"/>
    <property type="match status" value="1"/>
</dbReference>
<sequence>MHSSSRLLHHMNLMPKSLPPTAQIPPSSAPPPNPILRRDFARLSSLLLLISPHTSEPLRAETITPVPNKICADQAFTKQAFLDVSINGEPIGRIIIGLYGDTVPAGTTRFSKLVTGAAGASYRRKEFVKIMPNYVQHGGLRSYGTDAEFARKTRSDLAVDRLVYEWETQNENCQGTKNVAKSVSIIVRDPLKPEPKVKLVARKGKLEIDREEVGMDPNGTEFVIATRDSPELDGSALVIGRVVEGMEVVEKIGQVKTVQENATSPYFSHKAVLKTKKLLKFSFLSSPKSQHACLLRKDLWWDNWLEISRKNTGPDQSI</sequence>
<dbReference type="PANTHER" id="PTHR47724:SF1">
    <property type="entry name" value="PEPTIDYL-PROLYL CIS-TRANS ISOMERASE CYP26-2, CHLOROPLASTIC"/>
    <property type="match status" value="1"/>
</dbReference>
<dbReference type="PRINTS" id="PR00153">
    <property type="entry name" value="CSAPPISMRASE"/>
</dbReference>
<protein>
    <recommendedName>
        <fullName evidence="2">PPIase cyclophilin-type domain-containing protein</fullName>
    </recommendedName>
</protein>
<accession>A0ABR0CR63</accession>
<feature type="region of interest" description="Disordered" evidence="1">
    <location>
        <begin position="15"/>
        <end position="34"/>
    </location>
</feature>
<evidence type="ECO:0000256" key="1">
    <source>
        <dbReference type="SAM" id="MobiDB-lite"/>
    </source>
</evidence>
<gene>
    <name evidence="3" type="ORF">RD792_014790</name>
</gene>
<dbReference type="InterPro" id="IPR044185">
    <property type="entry name" value="CYP26-2-like"/>
</dbReference>
<evidence type="ECO:0000259" key="2">
    <source>
        <dbReference type="PROSITE" id="PS50072"/>
    </source>
</evidence>
<dbReference type="Proteomes" id="UP001291926">
    <property type="component" value="Unassembled WGS sequence"/>
</dbReference>
<dbReference type="Pfam" id="PF00160">
    <property type="entry name" value="Pro_isomerase"/>
    <property type="match status" value="1"/>
</dbReference>
<proteinExistence type="predicted"/>
<dbReference type="PROSITE" id="PS50072">
    <property type="entry name" value="CSA_PPIASE_2"/>
    <property type="match status" value="1"/>
</dbReference>
<organism evidence="3 4">
    <name type="scientific">Penstemon davidsonii</name>
    <dbReference type="NCBI Taxonomy" id="160366"/>
    <lineage>
        <taxon>Eukaryota</taxon>
        <taxon>Viridiplantae</taxon>
        <taxon>Streptophyta</taxon>
        <taxon>Embryophyta</taxon>
        <taxon>Tracheophyta</taxon>
        <taxon>Spermatophyta</taxon>
        <taxon>Magnoliopsida</taxon>
        <taxon>eudicotyledons</taxon>
        <taxon>Gunneridae</taxon>
        <taxon>Pentapetalae</taxon>
        <taxon>asterids</taxon>
        <taxon>lamiids</taxon>
        <taxon>Lamiales</taxon>
        <taxon>Plantaginaceae</taxon>
        <taxon>Cheloneae</taxon>
        <taxon>Penstemon</taxon>
    </lineage>
</organism>
<name>A0ABR0CR63_9LAMI</name>
<evidence type="ECO:0000313" key="4">
    <source>
        <dbReference type="Proteomes" id="UP001291926"/>
    </source>
</evidence>
<reference evidence="3 4" key="1">
    <citation type="journal article" date="2023" name="bioRxiv">
        <title>Genome report: Whole genome sequence and annotation of Penstemon davidsonii.</title>
        <authorList>
            <person name="Ostevik K.L."/>
            <person name="Alabady M."/>
            <person name="Zhang M."/>
            <person name="Rausher M.D."/>
        </authorList>
    </citation>
    <scope>NUCLEOTIDE SEQUENCE [LARGE SCALE GENOMIC DNA]</scope>
    <source>
        <strain evidence="3">DNT005</strain>
        <tissue evidence="3">Whole leaf</tissue>
    </source>
</reference>
<dbReference type="PANTHER" id="PTHR47724">
    <property type="entry name" value="PEPTIDYL-PROLYL CIS-TRANS ISOMERASE CYP26-2, CHLOROPLASTIC"/>
    <property type="match status" value="1"/>
</dbReference>
<keyword evidence="4" id="KW-1185">Reference proteome</keyword>